<name>A0A9N7UJ78_PLEPL</name>
<dbReference type="AlphaFoldDB" id="A0A9N7UJ78"/>
<sequence>MSANVFLFHILVKTEALAGRRRGRSVKRAASLHRPVSSSRLIVVWRGPSSAVGHRSGVVSALASPSPIPPTHQLRHTSRTFTCQLSLTLWSTCLGDADTASHLQALKLINQLITADSPRATKTSVESSGSLGKAGCL</sequence>
<organism evidence="1 2">
    <name type="scientific">Pleuronectes platessa</name>
    <name type="common">European plaice</name>
    <dbReference type="NCBI Taxonomy" id="8262"/>
    <lineage>
        <taxon>Eukaryota</taxon>
        <taxon>Metazoa</taxon>
        <taxon>Chordata</taxon>
        <taxon>Craniata</taxon>
        <taxon>Vertebrata</taxon>
        <taxon>Euteleostomi</taxon>
        <taxon>Actinopterygii</taxon>
        <taxon>Neopterygii</taxon>
        <taxon>Teleostei</taxon>
        <taxon>Neoteleostei</taxon>
        <taxon>Acanthomorphata</taxon>
        <taxon>Carangaria</taxon>
        <taxon>Pleuronectiformes</taxon>
        <taxon>Pleuronectoidei</taxon>
        <taxon>Pleuronectidae</taxon>
        <taxon>Pleuronectes</taxon>
    </lineage>
</organism>
<comment type="caution">
    <text evidence="1">The sequence shown here is derived from an EMBL/GenBank/DDBJ whole genome shotgun (WGS) entry which is preliminary data.</text>
</comment>
<evidence type="ECO:0000313" key="1">
    <source>
        <dbReference type="EMBL" id="CAB1433133.1"/>
    </source>
</evidence>
<protein>
    <submittedName>
        <fullName evidence="1">Uncharacterized protein</fullName>
    </submittedName>
</protein>
<dbReference type="Proteomes" id="UP001153269">
    <property type="component" value="Unassembled WGS sequence"/>
</dbReference>
<dbReference type="EMBL" id="CADEAL010001524">
    <property type="protein sequence ID" value="CAB1433133.1"/>
    <property type="molecule type" value="Genomic_DNA"/>
</dbReference>
<proteinExistence type="predicted"/>
<accession>A0A9N7UJ78</accession>
<reference evidence="1" key="1">
    <citation type="submission" date="2020-03" db="EMBL/GenBank/DDBJ databases">
        <authorList>
            <person name="Weist P."/>
        </authorList>
    </citation>
    <scope>NUCLEOTIDE SEQUENCE</scope>
</reference>
<evidence type="ECO:0000313" key="2">
    <source>
        <dbReference type="Proteomes" id="UP001153269"/>
    </source>
</evidence>
<gene>
    <name evidence="1" type="ORF">PLEPLA_LOCUS21221</name>
</gene>
<keyword evidence="2" id="KW-1185">Reference proteome</keyword>